<comment type="subcellular location">
    <subcellularLocation>
        <location evidence="1">Cell membrane</location>
        <topology evidence="1">Multi-pass membrane protein</topology>
    </subcellularLocation>
</comment>
<evidence type="ECO:0000256" key="2">
    <source>
        <dbReference type="ARBA" id="ARBA00022448"/>
    </source>
</evidence>
<evidence type="ECO:0000313" key="9">
    <source>
        <dbReference type="EMBL" id="GAP39957.1"/>
    </source>
</evidence>
<dbReference type="CDD" id="cd06579">
    <property type="entry name" value="TM_PBP1_transp_AraH_like"/>
    <property type="match status" value="1"/>
</dbReference>
<evidence type="ECO:0000313" key="10">
    <source>
        <dbReference type="Proteomes" id="UP000053370"/>
    </source>
</evidence>
<evidence type="ECO:0000256" key="1">
    <source>
        <dbReference type="ARBA" id="ARBA00004651"/>
    </source>
</evidence>
<keyword evidence="6 8" id="KW-1133">Transmembrane helix</keyword>
<dbReference type="GO" id="GO:0022857">
    <property type="term" value="F:transmembrane transporter activity"/>
    <property type="evidence" value="ECO:0007669"/>
    <property type="project" value="InterPro"/>
</dbReference>
<dbReference type="PANTHER" id="PTHR32196">
    <property type="entry name" value="ABC TRANSPORTER PERMEASE PROTEIN YPHD-RELATED-RELATED"/>
    <property type="match status" value="1"/>
</dbReference>
<keyword evidence="4" id="KW-0997">Cell inner membrane</keyword>
<evidence type="ECO:0000256" key="8">
    <source>
        <dbReference type="SAM" id="Phobius"/>
    </source>
</evidence>
<organism evidence="9">
    <name type="scientific">Flexilinea flocculi</name>
    <dbReference type="NCBI Taxonomy" id="1678840"/>
    <lineage>
        <taxon>Bacteria</taxon>
        <taxon>Bacillati</taxon>
        <taxon>Chloroflexota</taxon>
        <taxon>Anaerolineae</taxon>
        <taxon>Anaerolineales</taxon>
        <taxon>Anaerolineaceae</taxon>
        <taxon>Flexilinea</taxon>
    </lineage>
</organism>
<keyword evidence="7 8" id="KW-0472">Membrane</keyword>
<proteinExistence type="predicted"/>
<feature type="transmembrane region" description="Helical" evidence="8">
    <location>
        <begin position="57"/>
        <end position="76"/>
    </location>
</feature>
<dbReference type="InterPro" id="IPR001851">
    <property type="entry name" value="ABC_transp_permease"/>
</dbReference>
<evidence type="ECO:0000256" key="4">
    <source>
        <dbReference type="ARBA" id="ARBA00022519"/>
    </source>
</evidence>
<name>A0A0K8PBB6_9CHLR</name>
<feature type="transmembrane region" description="Helical" evidence="8">
    <location>
        <begin position="261"/>
        <end position="289"/>
    </location>
</feature>
<feature type="transmembrane region" description="Helical" evidence="8">
    <location>
        <begin position="172"/>
        <end position="193"/>
    </location>
</feature>
<feature type="transmembrane region" description="Helical" evidence="8">
    <location>
        <begin position="222"/>
        <end position="240"/>
    </location>
</feature>
<protein>
    <submittedName>
        <fullName evidence="9">Ribose/xylose/arabinose/galactoside ABC-type transport system, permease component</fullName>
    </submittedName>
</protein>
<dbReference type="GO" id="GO:0005886">
    <property type="term" value="C:plasma membrane"/>
    <property type="evidence" value="ECO:0007669"/>
    <property type="project" value="UniProtKB-SubCell"/>
</dbReference>
<dbReference type="Proteomes" id="UP000053370">
    <property type="component" value="Unassembled WGS sequence"/>
</dbReference>
<evidence type="ECO:0000256" key="6">
    <source>
        <dbReference type="ARBA" id="ARBA00022989"/>
    </source>
</evidence>
<accession>A0A0K8PBB6</accession>
<keyword evidence="3" id="KW-1003">Cell membrane</keyword>
<keyword evidence="5 8" id="KW-0812">Transmembrane</keyword>
<feature type="transmembrane region" description="Helical" evidence="8">
    <location>
        <begin position="301"/>
        <end position="320"/>
    </location>
</feature>
<dbReference type="AlphaFoldDB" id="A0A0K8PBB6"/>
<dbReference type="RefSeq" id="WP_062278812.1">
    <property type="nucleotide sequence ID" value="NZ_DF968180.1"/>
</dbReference>
<dbReference type="EMBL" id="DF968180">
    <property type="protein sequence ID" value="GAP39957.1"/>
    <property type="molecule type" value="Genomic_DNA"/>
</dbReference>
<evidence type="ECO:0000256" key="7">
    <source>
        <dbReference type="ARBA" id="ARBA00023136"/>
    </source>
</evidence>
<evidence type="ECO:0000256" key="5">
    <source>
        <dbReference type="ARBA" id="ARBA00022692"/>
    </source>
</evidence>
<dbReference type="OrthoDB" id="9808136at2"/>
<sequence>MSILNSGVTQQLSKKDSKEAADIYWTRYLPYIVLVVVFAAVSIFVPYFLTISNLLSVLLQTASLAILAIGQAAVLILGGIDLSMPGVMALGSIFGAMYMRAGGNPVLGAVIMLLVPAALGLINGISVSYFGMIPFVVTLAMQAITIGAATMITNQISIPVPENFCNAMLTKIGGIPLPIIIVLILTLFLQFAVTKTYYGRWLYSTGTNMRTSRVSGVPTKKVVLAAYSFAGLMGGLAAIIMTSRLYAASPQMGKDAVAMDIIASAAVGGVSTMGGVGTAVNAVIGAIIITLISNVMNMANVSYYLTLVIKGIIIITFVAIDANSRKKSTK</sequence>
<feature type="transmembrane region" description="Helical" evidence="8">
    <location>
        <begin position="28"/>
        <end position="50"/>
    </location>
</feature>
<dbReference type="Pfam" id="PF02653">
    <property type="entry name" value="BPD_transp_2"/>
    <property type="match status" value="1"/>
</dbReference>
<keyword evidence="2" id="KW-0813">Transport</keyword>
<feature type="transmembrane region" description="Helical" evidence="8">
    <location>
        <begin position="106"/>
        <end position="126"/>
    </location>
</feature>
<reference evidence="9" key="1">
    <citation type="journal article" date="2015" name="Genome Announc.">
        <title>Draft Genome Sequence of Anaerolineae Strain TC1, a Novel Isolate from a Methanogenic Wastewater Treatment System.</title>
        <authorList>
            <person name="Matsuura N."/>
            <person name="Tourlousse D.M."/>
            <person name="Sun L."/>
            <person name="Toyonaga M."/>
            <person name="Kuroda K."/>
            <person name="Ohashi A."/>
            <person name="Cruz R."/>
            <person name="Yamaguchi T."/>
            <person name="Sekiguchi Y."/>
        </authorList>
    </citation>
    <scope>NUCLEOTIDE SEQUENCE [LARGE SCALE GENOMIC DNA]</scope>
    <source>
        <strain evidence="9">TC1</strain>
    </source>
</reference>
<feature type="transmembrane region" description="Helical" evidence="8">
    <location>
        <begin position="132"/>
        <end position="152"/>
    </location>
</feature>
<keyword evidence="10" id="KW-1185">Reference proteome</keyword>
<gene>
    <name evidence="9" type="ORF">ATC1_12496</name>
</gene>
<evidence type="ECO:0000256" key="3">
    <source>
        <dbReference type="ARBA" id="ARBA00022475"/>
    </source>
</evidence>
<dbReference type="PANTHER" id="PTHR32196:SF21">
    <property type="entry name" value="ABC TRANSPORTER PERMEASE PROTEIN YPHD-RELATED"/>
    <property type="match status" value="1"/>
</dbReference>
<dbReference type="STRING" id="1678840.ATC1_12496"/>